<dbReference type="Proteomes" id="UP000229681">
    <property type="component" value="Unassembled WGS sequence"/>
</dbReference>
<accession>A0A2M8PFE8</accession>
<gene>
    <name evidence="2" type="ORF">CUN49_06335</name>
</gene>
<sequence>MPVTTQEKMIKRADAESTAPMYTDMELAESASEPKAQTDWRRDLRSRAGVVGELFGFLWKVRLWWMIPMMVVLLLFFFVFIFGASTPLAPFIYSLR</sequence>
<dbReference type="EMBL" id="PGTM01000067">
    <property type="protein sequence ID" value="PJF36263.1"/>
    <property type="molecule type" value="Genomic_DNA"/>
</dbReference>
<name>A0A2M8PFE8_9CHLR</name>
<dbReference type="InterPro" id="IPR046031">
    <property type="entry name" value="DUF5989"/>
</dbReference>
<keyword evidence="1" id="KW-0812">Transmembrane</keyword>
<dbReference type="AlphaFoldDB" id="A0A2M8PFE8"/>
<dbReference type="Pfam" id="PF19451">
    <property type="entry name" value="DUF5989"/>
    <property type="match status" value="1"/>
</dbReference>
<keyword evidence="1" id="KW-1133">Transmembrane helix</keyword>
<protein>
    <submittedName>
        <fullName evidence="2">Uncharacterized protein</fullName>
    </submittedName>
</protein>
<proteinExistence type="predicted"/>
<evidence type="ECO:0000313" key="2">
    <source>
        <dbReference type="EMBL" id="PJF36263.1"/>
    </source>
</evidence>
<feature type="transmembrane region" description="Helical" evidence="1">
    <location>
        <begin position="63"/>
        <end position="93"/>
    </location>
</feature>
<evidence type="ECO:0000313" key="3">
    <source>
        <dbReference type="Proteomes" id="UP000229681"/>
    </source>
</evidence>
<keyword evidence="1" id="KW-0472">Membrane</keyword>
<organism evidence="2 3">
    <name type="scientific">Candidatus Thermofonsia Clade 1 bacterium</name>
    <dbReference type="NCBI Taxonomy" id="2364210"/>
    <lineage>
        <taxon>Bacteria</taxon>
        <taxon>Bacillati</taxon>
        <taxon>Chloroflexota</taxon>
        <taxon>Candidatus Thermofontia</taxon>
        <taxon>Candidatus Thermofonsia Clade 1</taxon>
    </lineage>
</organism>
<reference evidence="2 3" key="1">
    <citation type="submission" date="2017-11" db="EMBL/GenBank/DDBJ databases">
        <title>Evolution of Phototrophy in the Chloroflexi Phylum Driven by Horizontal Gene Transfer.</title>
        <authorList>
            <person name="Ward L.M."/>
            <person name="Hemp J."/>
            <person name="Shih P.M."/>
            <person name="Mcglynn S.E."/>
            <person name="Fischer W."/>
        </authorList>
    </citation>
    <scope>NUCLEOTIDE SEQUENCE [LARGE SCALE GENOMIC DNA]</scope>
    <source>
        <strain evidence="2">JP3_13</strain>
    </source>
</reference>
<comment type="caution">
    <text evidence="2">The sequence shown here is derived from an EMBL/GenBank/DDBJ whole genome shotgun (WGS) entry which is preliminary data.</text>
</comment>
<evidence type="ECO:0000256" key="1">
    <source>
        <dbReference type="SAM" id="Phobius"/>
    </source>
</evidence>